<protein>
    <submittedName>
        <fullName evidence="2">NAD(P)-dependent oxidoreductase</fullName>
    </submittedName>
</protein>
<sequence>MIEERRYILRVMVIGAYGKVGRLVVKDAVEAGMDVTAVAHKKHSDVKLATNNIVIKNAMDMDAKDVSNFDVIVDAIGGWNKQTAHLIPDVLGKVVRLLAGSKTRYIKVGGANTLYINRDHSQQLQELSSYYPTRFKFLCDAHKKALDLLRTYSNIAWTYVTPPFNFVSNGANTGEYRVFGEEFKANFHGDDGHNDYISYADFANGIVDIIKNNLYLRQRVALVHGDMPTNKK</sequence>
<name>A0A5P0ZRC0_9LACO</name>
<dbReference type="SUPFAM" id="SSF51735">
    <property type="entry name" value="NAD(P)-binding Rossmann-fold domains"/>
    <property type="match status" value="1"/>
</dbReference>
<proteinExistence type="predicted"/>
<gene>
    <name evidence="3" type="ORF">FHL05_11215</name>
    <name evidence="2" type="ORF">FHL06_10155</name>
</gene>
<reference evidence="4 5" key="1">
    <citation type="journal article" date="2019" name="Syst. Appl. Microbiol.">
        <title>Polyphasic characterization of two novel Lactobacillus spp. isolated from blown salami packages: Description of Lactobacillus halodurans sp. nov. and Lactobacillus salsicarnum sp. nov.</title>
        <authorList>
            <person name="Schuster J.A."/>
            <person name="Klingl A."/>
            <person name="Vogel R.F."/>
            <person name="Ehrmann M.A."/>
        </authorList>
    </citation>
    <scope>NUCLEOTIDE SEQUENCE [LARGE SCALE GENOMIC DNA]</scope>
    <source>
        <strain evidence="3 4">TMW 1.1920</strain>
        <strain evidence="2 5">TMW 1.2172</strain>
    </source>
</reference>
<comment type="caution">
    <text evidence="2">The sequence shown here is derived from an EMBL/GenBank/DDBJ whole genome shotgun (WGS) entry which is preliminary data.</text>
</comment>
<feature type="domain" description="NAD(P)-binding" evidence="1">
    <location>
        <begin position="15"/>
        <end position="212"/>
    </location>
</feature>
<dbReference type="GO" id="GO:0016646">
    <property type="term" value="F:oxidoreductase activity, acting on the CH-NH group of donors, NAD or NADP as acceptor"/>
    <property type="evidence" value="ECO:0007669"/>
    <property type="project" value="TreeGrafter"/>
</dbReference>
<dbReference type="PANTHER" id="PTHR43355:SF2">
    <property type="entry name" value="FLAVIN REDUCTASE (NADPH)"/>
    <property type="match status" value="1"/>
</dbReference>
<evidence type="ECO:0000313" key="3">
    <source>
        <dbReference type="EMBL" id="MQS98423.1"/>
    </source>
</evidence>
<dbReference type="Gene3D" id="3.40.50.720">
    <property type="entry name" value="NAD(P)-binding Rossmann-like Domain"/>
    <property type="match status" value="1"/>
</dbReference>
<dbReference type="InterPro" id="IPR036291">
    <property type="entry name" value="NAD(P)-bd_dom_sf"/>
</dbReference>
<evidence type="ECO:0000313" key="4">
    <source>
        <dbReference type="Proteomes" id="UP000371423"/>
    </source>
</evidence>
<organism evidence="2 5">
    <name type="scientific">Companilactobacillus halodurans</name>
    <dbReference type="NCBI Taxonomy" id="2584183"/>
    <lineage>
        <taxon>Bacteria</taxon>
        <taxon>Bacillati</taxon>
        <taxon>Bacillota</taxon>
        <taxon>Bacilli</taxon>
        <taxon>Lactobacillales</taxon>
        <taxon>Lactobacillaceae</taxon>
        <taxon>Companilactobacillus</taxon>
    </lineage>
</organism>
<dbReference type="Pfam" id="PF13460">
    <property type="entry name" value="NAD_binding_10"/>
    <property type="match status" value="1"/>
</dbReference>
<evidence type="ECO:0000313" key="5">
    <source>
        <dbReference type="Proteomes" id="UP000414364"/>
    </source>
</evidence>
<dbReference type="OrthoDB" id="9785372at2"/>
<dbReference type="InterPro" id="IPR051606">
    <property type="entry name" value="Polyketide_Oxido-like"/>
</dbReference>
<dbReference type="Proteomes" id="UP000414364">
    <property type="component" value="Unassembled WGS sequence"/>
</dbReference>
<dbReference type="EMBL" id="VDFP01000024">
    <property type="protein sequence ID" value="MQS76732.1"/>
    <property type="molecule type" value="Genomic_DNA"/>
</dbReference>
<dbReference type="EMBL" id="VDFO01000051">
    <property type="protein sequence ID" value="MQS98423.1"/>
    <property type="molecule type" value="Genomic_DNA"/>
</dbReference>
<dbReference type="InterPro" id="IPR016040">
    <property type="entry name" value="NAD(P)-bd_dom"/>
</dbReference>
<dbReference type="PANTHER" id="PTHR43355">
    <property type="entry name" value="FLAVIN REDUCTASE (NADPH)"/>
    <property type="match status" value="1"/>
</dbReference>
<dbReference type="Proteomes" id="UP000371423">
    <property type="component" value="Unassembled WGS sequence"/>
</dbReference>
<accession>A0A5P0ZRC0</accession>
<dbReference type="AlphaFoldDB" id="A0A5P0ZRC0"/>
<evidence type="ECO:0000313" key="2">
    <source>
        <dbReference type="EMBL" id="MQS76732.1"/>
    </source>
</evidence>
<evidence type="ECO:0000259" key="1">
    <source>
        <dbReference type="Pfam" id="PF13460"/>
    </source>
</evidence>
<keyword evidence="4" id="KW-1185">Reference proteome</keyword>